<evidence type="ECO:0000259" key="1">
    <source>
        <dbReference type="PROSITE" id="PS51388"/>
    </source>
</evidence>
<reference evidence="2 3" key="1">
    <citation type="journal article" date="2024" name="BMC Biol.">
        <title>Comparative genomics of Ascetosporea gives new insight into the evolutionary basis for animal parasitism in Rhizaria.</title>
        <authorList>
            <person name="Hiltunen Thoren M."/>
            <person name="Onut-Brannstrom I."/>
            <person name="Alfjorden A."/>
            <person name="Peckova H."/>
            <person name="Swords F."/>
            <person name="Hooper C."/>
            <person name="Holzer A.S."/>
            <person name="Bass D."/>
            <person name="Burki F."/>
        </authorList>
    </citation>
    <scope>NUCLEOTIDE SEQUENCE [LARGE SCALE GENOMIC DNA]</scope>
    <source>
        <strain evidence="2">20-A016</strain>
    </source>
</reference>
<feature type="domain" description="GED" evidence="1">
    <location>
        <begin position="1"/>
        <end position="88"/>
    </location>
</feature>
<gene>
    <name evidence="2" type="ORF">MHBO_002488</name>
</gene>
<evidence type="ECO:0000313" key="3">
    <source>
        <dbReference type="Proteomes" id="UP001439008"/>
    </source>
</evidence>
<organism evidence="2 3">
    <name type="scientific">Bonamia ostreae</name>
    <dbReference type="NCBI Taxonomy" id="126728"/>
    <lineage>
        <taxon>Eukaryota</taxon>
        <taxon>Sar</taxon>
        <taxon>Rhizaria</taxon>
        <taxon>Endomyxa</taxon>
        <taxon>Ascetosporea</taxon>
        <taxon>Haplosporida</taxon>
        <taxon>Bonamia</taxon>
    </lineage>
</organism>
<sequence length="119" mass="14342">MAYFKISFMRFADNIPLVIDRLLLRNFANSVLEYLVQRLGLFERDEEDIRRFLEDSMETKRSRSNLKYKLATLTKALDEINTFYKQNELFKREKRDFGNKNLLKLNDLKKSEFVLTIFS</sequence>
<dbReference type="Proteomes" id="UP001439008">
    <property type="component" value="Unassembled WGS sequence"/>
</dbReference>
<dbReference type="Gene3D" id="1.20.120.1240">
    <property type="entry name" value="Dynamin, middle domain"/>
    <property type="match status" value="1"/>
</dbReference>
<dbReference type="InterPro" id="IPR003130">
    <property type="entry name" value="GED"/>
</dbReference>
<protein>
    <recommendedName>
        <fullName evidence="1">GED domain-containing protein</fullName>
    </recommendedName>
</protein>
<accession>A0ABV2AMG1</accession>
<name>A0ABV2AMG1_9EUKA</name>
<evidence type="ECO:0000313" key="2">
    <source>
        <dbReference type="EMBL" id="MES1920867.1"/>
    </source>
</evidence>
<keyword evidence="3" id="KW-1185">Reference proteome</keyword>
<dbReference type="EMBL" id="JBDODL010000920">
    <property type="protein sequence ID" value="MES1920867.1"/>
    <property type="molecule type" value="Genomic_DNA"/>
</dbReference>
<comment type="caution">
    <text evidence="2">The sequence shown here is derived from an EMBL/GenBank/DDBJ whole genome shotgun (WGS) entry which is preliminary data.</text>
</comment>
<proteinExistence type="predicted"/>
<dbReference type="PROSITE" id="PS51388">
    <property type="entry name" value="GED"/>
    <property type="match status" value="1"/>
</dbReference>
<dbReference type="InterPro" id="IPR020850">
    <property type="entry name" value="GED_dom"/>
</dbReference>
<dbReference type="Pfam" id="PF02212">
    <property type="entry name" value="GED"/>
    <property type="match status" value="1"/>
</dbReference>